<evidence type="ECO:0000313" key="5">
    <source>
        <dbReference type="Proteomes" id="UP000267521"/>
    </source>
</evidence>
<dbReference type="RefSeq" id="WP_122237990.1">
    <property type="nucleotide sequence ID" value="NZ_RDQL01000011.1"/>
</dbReference>
<protein>
    <submittedName>
        <fullName evidence="3">Uncharacterized protein</fullName>
    </submittedName>
</protein>
<feature type="signal peptide" evidence="1">
    <location>
        <begin position="1"/>
        <end position="25"/>
    </location>
</feature>
<evidence type="ECO:0000313" key="4">
    <source>
        <dbReference type="Proteomes" id="UP000267035"/>
    </source>
</evidence>
<dbReference type="AlphaFoldDB" id="A0A3M6Q7S5"/>
<dbReference type="Proteomes" id="UP000267035">
    <property type="component" value="Unassembled WGS sequence"/>
</dbReference>
<sequence length="119" mass="13082">MQYKTPLLGAAALALSLAFAPAAQAQKNRLEANAYKRCEAHQQHDAMCRARVRGGADVRITGSVRGGGLLRENLLAPHAMPSAAGKPVLMTWDRKANLTTYGRVPSAHQPWRDPARWYY</sequence>
<keyword evidence="1" id="KW-0732">Signal</keyword>
<evidence type="ECO:0000313" key="2">
    <source>
        <dbReference type="EMBL" id="RMW98704.1"/>
    </source>
</evidence>
<reference evidence="4 5" key="1">
    <citation type="submission" date="2018-10" db="EMBL/GenBank/DDBJ databases">
        <title>Comamonadaceae CDC group NO-1 genome sequencing and assembly.</title>
        <authorList>
            <person name="Bernier A.-M."/>
            <person name="Bernard K."/>
        </authorList>
    </citation>
    <scope>NUCLEOTIDE SEQUENCE [LARGE SCALE GENOMIC DNA]</scope>
    <source>
        <strain evidence="2 4">NML161473</strain>
        <strain evidence="3 5">NML970147</strain>
    </source>
</reference>
<dbReference type="EMBL" id="RDQL01000011">
    <property type="protein sequence ID" value="RMW98704.1"/>
    <property type="molecule type" value="Genomic_DNA"/>
</dbReference>
<feature type="chain" id="PRO_5044081704" evidence="1">
    <location>
        <begin position="26"/>
        <end position="119"/>
    </location>
</feature>
<accession>A0A3M6Q7B6</accession>
<proteinExistence type="predicted"/>
<evidence type="ECO:0000313" key="3">
    <source>
        <dbReference type="EMBL" id="RMW99215.1"/>
    </source>
</evidence>
<keyword evidence="4" id="KW-1185">Reference proteome</keyword>
<organism evidence="3 5">
    <name type="scientific">Allofranklinella schreckenbergeri</name>
    <dbReference type="NCBI Taxonomy" id="1076744"/>
    <lineage>
        <taxon>Bacteria</taxon>
        <taxon>Pseudomonadati</taxon>
        <taxon>Pseudomonadota</taxon>
        <taxon>Betaproteobacteria</taxon>
        <taxon>Burkholderiales</taxon>
        <taxon>Comamonadaceae</taxon>
        <taxon>Allofranklinella</taxon>
    </lineage>
</organism>
<gene>
    <name evidence="2" type="ORF">EBQ25_09090</name>
    <name evidence="3" type="ORF">EBQ26_05395</name>
</gene>
<comment type="caution">
    <text evidence="3">The sequence shown here is derived from an EMBL/GenBank/DDBJ whole genome shotgun (WGS) entry which is preliminary data.</text>
</comment>
<accession>A0A3M6Q7S5</accession>
<dbReference type="EMBL" id="RDQM01000005">
    <property type="protein sequence ID" value="RMW99215.1"/>
    <property type="molecule type" value="Genomic_DNA"/>
</dbReference>
<dbReference type="Proteomes" id="UP000267521">
    <property type="component" value="Unassembled WGS sequence"/>
</dbReference>
<evidence type="ECO:0000256" key="1">
    <source>
        <dbReference type="SAM" id="SignalP"/>
    </source>
</evidence>
<name>A0A3M6Q7S5_9BURK</name>